<keyword evidence="1" id="KW-0472">Membrane</keyword>
<accession>A0ABD2K571</accession>
<dbReference type="EMBL" id="JBICBT010000830">
    <property type="protein sequence ID" value="KAL3098046.1"/>
    <property type="molecule type" value="Genomic_DNA"/>
</dbReference>
<proteinExistence type="predicted"/>
<organism evidence="2 3">
    <name type="scientific">Heterodera trifolii</name>
    <dbReference type="NCBI Taxonomy" id="157864"/>
    <lineage>
        <taxon>Eukaryota</taxon>
        <taxon>Metazoa</taxon>
        <taxon>Ecdysozoa</taxon>
        <taxon>Nematoda</taxon>
        <taxon>Chromadorea</taxon>
        <taxon>Rhabditida</taxon>
        <taxon>Tylenchina</taxon>
        <taxon>Tylenchomorpha</taxon>
        <taxon>Tylenchoidea</taxon>
        <taxon>Heteroderidae</taxon>
        <taxon>Heteroderinae</taxon>
        <taxon>Heterodera</taxon>
    </lineage>
</organism>
<evidence type="ECO:0000313" key="3">
    <source>
        <dbReference type="Proteomes" id="UP001620626"/>
    </source>
</evidence>
<keyword evidence="3" id="KW-1185">Reference proteome</keyword>
<feature type="transmembrane region" description="Helical" evidence="1">
    <location>
        <begin position="135"/>
        <end position="154"/>
    </location>
</feature>
<evidence type="ECO:0000313" key="2">
    <source>
        <dbReference type="EMBL" id="KAL3098046.1"/>
    </source>
</evidence>
<gene>
    <name evidence="2" type="ORF">niasHT_027591</name>
</gene>
<keyword evidence="1" id="KW-1133">Transmembrane helix</keyword>
<feature type="transmembrane region" description="Helical" evidence="1">
    <location>
        <begin position="20"/>
        <end position="40"/>
    </location>
</feature>
<dbReference type="Proteomes" id="UP001620626">
    <property type="component" value="Unassembled WGS sequence"/>
</dbReference>
<protein>
    <submittedName>
        <fullName evidence="2">Uncharacterized protein</fullName>
    </submittedName>
</protein>
<sequence length="155" mass="17373">MRFFSLRLSFPKISLPFSDFLPFPLLFVFSFFHFPPYSVALSDLANSRDSLPLANWVLLAEGNQTALTVDAFRQAKLADQKTQAKVERIERMMNSSIQQNEQFLKNGVNALQRLAKDEKRTNGAKGGKSTGKTTIAMAMALFVLVLPFHLGAFAR</sequence>
<evidence type="ECO:0000256" key="1">
    <source>
        <dbReference type="SAM" id="Phobius"/>
    </source>
</evidence>
<reference evidence="2 3" key="1">
    <citation type="submission" date="2024-10" db="EMBL/GenBank/DDBJ databases">
        <authorList>
            <person name="Kim D."/>
        </authorList>
    </citation>
    <scope>NUCLEOTIDE SEQUENCE [LARGE SCALE GENOMIC DNA]</scope>
    <source>
        <strain evidence="2">BH-2024</strain>
    </source>
</reference>
<keyword evidence="1" id="KW-0812">Transmembrane</keyword>
<comment type="caution">
    <text evidence="2">The sequence shown here is derived from an EMBL/GenBank/DDBJ whole genome shotgun (WGS) entry which is preliminary data.</text>
</comment>
<name>A0ABD2K571_9BILA</name>
<dbReference type="AlphaFoldDB" id="A0ABD2K571"/>